<feature type="region of interest" description="Disordered" evidence="1">
    <location>
        <begin position="198"/>
        <end position="264"/>
    </location>
</feature>
<protein>
    <submittedName>
        <fullName evidence="2">Uncharacterized protein</fullName>
    </submittedName>
</protein>
<evidence type="ECO:0000256" key="1">
    <source>
        <dbReference type="SAM" id="MobiDB-lite"/>
    </source>
</evidence>
<organism evidence="2 3">
    <name type="scientific">Mytilus galloprovincialis</name>
    <name type="common">Mediterranean mussel</name>
    <dbReference type="NCBI Taxonomy" id="29158"/>
    <lineage>
        <taxon>Eukaryota</taxon>
        <taxon>Metazoa</taxon>
        <taxon>Spiralia</taxon>
        <taxon>Lophotrochozoa</taxon>
        <taxon>Mollusca</taxon>
        <taxon>Bivalvia</taxon>
        <taxon>Autobranchia</taxon>
        <taxon>Pteriomorphia</taxon>
        <taxon>Mytilida</taxon>
        <taxon>Mytiloidea</taxon>
        <taxon>Mytilidae</taxon>
        <taxon>Mytilinae</taxon>
        <taxon>Mytilus</taxon>
    </lineage>
</organism>
<evidence type="ECO:0000313" key="2">
    <source>
        <dbReference type="EMBL" id="VDI12588.1"/>
    </source>
</evidence>
<keyword evidence="3" id="KW-1185">Reference proteome</keyword>
<comment type="caution">
    <text evidence="2">The sequence shown here is derived from an EMBL/GenBank/DDBJ whole genome shotgun (WGS) entry which is preliminary data.</text>
</comment>
<dbReference type="Proteomes" id="UP000596742">
    <property type="component" value="Unassembled WGS sequence"/>
</dbReference>
<dbReference type="OrthoDB" id="6164387at2759"/>
<reference evidence="2" key="1">
    <citation type="submission" date="2018-11" db="EMBL/GenBank/DDBJ databases">
        <authorList>
            <person name="Alioto T."/>
            <person name="Alioto T."/>
        </authorList>
    </citation>
    <scope>NUCLEOTIDE SEQUENCE</scope>
</reference>
<accession>A0A8B6D2H1</accession>
<proteinExistence type="predicted"/>
<dbReference type="EMBL" id="UYJE01002656">
    <property type="protein sequence ID" value="VDI12588.1"/>
    <property type="molecule type" value="Genomic_DNA"/>
</dbReference>
<evidence type="ECO:0000313" key="3">
    <source>
        <dbReference type="Proteomes" id="UP000596742"/>
    </source>
</evidence>
<feature type="compositionally biased region" description="Acidic residues" evidence="1">
    <location>
        <begin position="223"/>
        <end position="246"/>
    </location>
</feature>
<dbReference type="AlphaFoldDB" id="A0A8B6D2H1"/>
<sequence>MSYSNLRKQLDRFETEFNLANRNNPRRKAILMTDSKGKYLQDVVNRDEDIIEILFKKGAKSSNKSLLRRAKDSVRGCDSPLLMVWTGTCDFTNFLPGDRNISINEISVANVLADLNDVKKEILEVNPTTEIIFLHCPHFSIKLWNDKQGHTESGSNGDDNVLAEKIDQLNEELISLNAADTGPTFSLDILKSSRDTTESVGDVQSDIQEIRDDSELGSASGIDESDHELLNEDDIVQSDNDSDTLDDLVLTPIPSPRRSRRARREPRWLRSGDFVVKSAVICDWKA</sequence>
<gene>
    <name evidence="2" type="ORF">MGAL_10B081567</name>
</gene>
<name>A0A8B6D2H1_MYTGA</name>